<feature type="compositionally biased region" description="Polar residues" evidence="1">
    <location>
        <begin position="113"/>
        <end position="123"/>
    </location>
</feature>
<feature type="region of interest" description="Disordered" evidence="1">
    <location>
        <begin position="268"/>
        <end position="299"/>
    </location>
</feature>
<sequence length="299" mass="32124">MTTTPVHRNRRPRVIAAVVLTIGWGVIAATDLNAQLPPEITEDENIRVTRVTPEAALAQLQQEYAQLLRTVGADHPDAQGVAQQISQIRMGLAALGRPVDDDAMPSEVPAVTVPQSPLPQTTVPADRPASAGESARDDEEAELSLNPRQVQLLQDRYRELEQSLGTSHPMVQQLAALLGRLTAEVPTPAPAFAPAATPALPAAAPGIPPLTPSTVDPNNSPASPSGDPMLNPESADPYDLLVIMARRVVRLEQEVLRMRDEIQRLRDSDRDARLVPGTSDRDTSTTPDSLPPALESLRP</sequence>
<evidence type="ECO:0000313" key="2">
    <source>
        <dbReference type="EMBL" id="TWU66508.1"/>
    </source>
</evidence>
<reference evidence="2 3" key="1">
    <citation type="submission" date="2019-02" db="EMBL/GenBank/DDBJ databases">
        <title>Deep-cultivation of Planctomycetes and their phenomic and genomic characterization uncovers novel biology.</title>
        <authorList>
            <person name="Wiegand S."/>
            <person name="Jogler M."/>
            <person name="Boedeker C."/>
            <person name="Pinto D."/>
            <person name="Vollmers J."/>
            <person name="Rivas-Marin E."/>
            <person name="Kohn T."/>
            <person name="Peeters S.H."/>
            <person name="Heuer A."/>
            <person name="Rast P."/>
            <person name="Oberbeckmann S."/>
            <person name="Bunk B."/>
            <person name="Jeske O."/>
            <person name="Meyerdierks A."/>
            <person name="Storesund J.E."/>
            <person name="Kallscheuer N."/>
            <person name="Luecker S."/>
            <person name="Lage O.M."/>
            <person name="Pohl T."/>
            <person name="Merkel B.J."/>
            <person name="Hornburger P."/>
            <person name="Mueller R.-W."/>
            <person name="Bruemmer F."/>
            <person name="Labrenz M."/>
            <person name="Spormann A.M."/>
            <person name="Op Den Camp H."/>
            <person name="Overmann J."/>
            <person name="Amann R."/>
            <person name="Jetten M.S.M."/>
            <person name="Mascher T."/>
            <person name="Medema M.H."/>
            <person name="Devos D.P."/>
            <person name="Kaster A.-K."/>
            <person name="Ovreas L."/>
            <person name="Rohde M."/>
            <person name="Galperin M.Y."/>
            <person name="Jogler C."/>
        </authorList>
    </citation>
    <scope>NUCLEOTIDE SEQUENCE [LARGE SCALE GENOMIC DNA]</scope>
    <source>
        <strain evidence="2 3">V7</strain>
    </source>
</reference>
<evidence type="ECO:0000256" key="1">
    <source>
        <dbReference type="SAM" id="MobiDB-lite"/>
    </source>
</evidence>
<dbReference type="EMBL" id="SJPZ01000001">
    <property type="protein sequence ID" value="TWU66508.1"/>
    <property type="molecule type" value="Genomic_DNA"/>
</dbReference>
<dbReference type="OrthoDB" id="9936735at2"/>
<feature type="region of interest" description="Disordered" evidence="1">
    <location>
        <begin position="206"/>
        <end position="233"/>
    </location>
</feature>
<proteinExistence type="predicted"/>
<feature type="region of interest" description="Disordered" evidence="1">
    <location>
        <begin position="98"/>
        <end position="148"/>
    </location>
</feature>
<comment type="caution">
    <text evidence="2">The sequence shown here is derived from an EMBL/GenBank/DDBJ whole genome shotgun (WGS) entry which is preliminary data.</text>
</comment>
<feature type="compositionally biased region" description="Polar residues" evidence="1">
    <location>
        <begin position="213"/>
        <end position="223"/>
    </location>
</feature>
<dbReference type="RefSeq" id="WP_146413130.1">
    <property type="nucleotide sequence ID" value="NZ_SJPZ01000001.1"/>
</dbReference>
<dbReference type="AlphaFoldDB" id="A0A5C6FYS0"/>
<evidence type="ECO:0000313" key="3">
    <source>
        <dbReference type="Proteomes" id="UP000316476"/>
    </source>
</evidence>
<organism evidence="2 3">
    <name type="scientific">Crateriforma conspicua</name>
    <dbReference type="NCBI Taxonomy" id="2527996"/>
    <lineage>
        <taxon>Bacteria</taxon>
        <taxon>Pseudomonadati</taxon>
        <taxon>Planctomycetota</taxon>
        <taxon>Planctomycetia</taxon>
        <taxon>Planctomycetales</taxon>
        <taxon>Planctomycetaceae</taxon>
        <taxon>Crateriforma</taxon>
    </lineage>
</organism>
<protein>
    <submittedName>
        <fullName evidence="2">Uncharacterized protein</fullName>
    </submittedName>
</protein>
<name>A0A5C6FYS0_9PLAN</name>
<accession>A0A5C6FYS0</accession>
<gene>
    <name evidence="2" type="ORF">V7x_20750</name>
</gene>
<feature type="compositionally biased region" description="Basic and acidic residues" evidence="1">
    <location>
        <begin position="268"/>
        <end position="283"/>
    </location>
</feature>
<dbReference type="Proteomes" id="UP000316476">
    <property type="component" value="Unassembled WGS sequence"/>
</dbReference>